<dbReference type="InterPro" id="IPR036388">
    <property type="entry name" value="WH-like_DNA-bd_sf"/>
</dbReference>
<keyword evidence="3" id="KW-0238">DNA-binding</keyword>
<dbReference type="Proteomes" id="UP000216020">
    <property type="component" value="Unassembled WGS sequence"/>
</dbReference>
<dbReference type="InterPro" id="IPR005119">
    <property type="entry name" value="LysR_subst-bd"/>
</dbReference>
<evidence type="ECO:0000259" key="6">
    <source>
        <dbReference type="PROSITE" id="PS50931"/>
    </source>
</evidence>
<dbReference type="Pfam" id="PF03466">
    <property type="entry name" value="LysR_substrate"/>
    <property type="match status" value="1"/>
</dbReference>
<comment type="caution">
    <text evidence="7">The sequence shown here is derived from an EMBL/GenBank/DDBJ whole genome shotgun (WGS) entry which is preliminary data.</text>
</comment>
<dbReference type="EMBL" id="NEVM01000005">
    <property type="protein sequence ID" value="OZI31018.1"/>
    <property type="molecule type" value="Genomic_DNA"/>
</dbReference>
<dbReference type="Pfam" id="PF00126">
    <property type="entry name" value="HTH_1"/>
    <property type="match status" value="1"/>
</dbReference>
<keyword evidence="8" id="KW-1185">Reference proteome</keyword>
<sequence length="342" mass="37125">MGAGPRCPYAYPGRQPGTAVWVSGVLIPCARINRPGTKVDLRQLRYFVAIVEHGSLVAAAQHVHVAQPALSHHVSNLEAELGQKLFERTARGVLPTKIGSEFYHRAKLILRTADQAVETVKRGGEMAGIVSLGVTPTSGLVLGLPILMRATEQFPSLKVNVVERLSGHLYEMTRTGLLDLSIMFDSRPAENMDVEMLGADEMVLVGNADMFERFGIGPTVDKAMLATLPLFLSSATHFTRRKVDNEFARLGIRPTVSSEIDSVTLTMDAVEKGLGFTIRCRGTARGPHGKFRTARISDGLWIHRFYLHAGPVSIRSVACNCLVEIIKSVAAELIADGTLTAS</sequence>
<evidence type="ECO:0000313" key="7">
    <source>
        <dbReference type="EMBL" id="OZI31018.1"/>
    </source>
</evidence>
<name>A0A261S105_9BORD</name>
<evidence type="ECO:0000256" key="5">
    <source>
        <dbReference type="ARBA" id="ARBA00023163"/>
    </source>
</evidence>
<keyword evidence="4" id="KW-0010">Activator</keyword>
<dbReference type="PANTHER" id="PTHR30293:SF0">
    <property type="entry name" value="NITROGEN ASSIMILATION REGULATORY PROTEIN NAC"/>
    <property type="match status" value="1"/>
</dbReference>
<comment type="similarity">
    <text evidence="1">Belongs to the LysR transcriptional regulatory family.</text>
</comment>
<gene>
    <name evidence="7" type="ORF">CAL29_24020</name>
</gene>
<evidence type="ECO:0000313" key="8">
    <source>
        <dbReference type="Proteomes" id="UP000216020"/>
    </source>
</evidence>
<evidence type="ECO:0000256" key="4">
    <source>
        <dbReference type="ARBA" id="ARBA00023159"/>
    </source>
</evidence>
<keyword evidence="5" id="KW-0804">Transcription</keyword>
<protein>
    <recommendedName>
        <fullName evidence="6">HTH lysR-type domain-containing protein</fullName>
    </recommendedName>
</protein>
<dbReference type="SUPFAM" id="SSF46785">
    <property type="entry name" value="Winged helix' DNA-binding domain"/>
    <property type="match status" value="1"/>
</dbReference>
<keyword evidence="2" id="KW-0805">Transcription regulation</keyword>
<dbReference type="GO" id="GO:0003700">
    <property type="term" value="F:DNA-binding transcription factor activity"/>
    <property type="evidence" value="ECO:0007669"/>
    <property type="project" value="InterPro"/>
</dbReference>
<dbReference type="FunFam" id="1.10.10.10:FF:000001">
    <property type="entry name" value="LysR family transcriptional regulator"/>
    <property type="match status" value="1"/>
</dbReference>
<dbReference type="InterPro" id="IPR000847">
    <property type="entry name" value="LysR_HTH_N"/>
</dbReference>
<evidence type="ECO:0000256" key="3">
    <source>
        <dbReference type="ARBA" id="ARBA00023125"/>
    </source>
</evidence>
<dbReference type="InterPro" id="IPR036390">
    <property type="entry name" value="WH_DNA-bd_sf"/>
</dbReference>
<reference evidence="8" key="1">
    <citation type="submission" date="2017-05" db="EMBL/GenBank/DDBJ databases">
        <title>Complete and WGS of Bordetella genogroups.</title>
        <authorList>
            <person name="Spilker T."/>
            <person name="Lipuma J."/>
        </authorList>
    </citation>
    <scope>NUCLEOTIDE SEQUENCE [LARGE SCALE GENOMIC DNA]</scope>
    <source>
        <strain evidence="8">AU16122</strain>
    </source>
</reference>
<dbReference type="SUPFAM" id="SSF53850">
    <property type="entry name" value="Periplasmic binding protein-like II"/>
    <property type="match status" value="1"/>
</dbReference>
<dbReference type="Gene3D" id="1.10.10.10">
    <property type="entry name" value="Winged helix-like DNA-binding domain superfamily/Winged helix DNA-binding domain"/>
    <property type="match status" value="1"/>
</dbReference>
<dbReference type="Gene3D" id="3.40.190.290">
    <property type="match status" value="1"/>
</dbReference>
<dbReference type="GO" id="GO:0003677">
    <property type="term" value="F:DNA binding"/>
    <property type="evidence" value="ECO:0007669"/>
    <property type="project" value="UniProtKB-KW"/>
</dbReference>
<proteinExistence type="inferred from homology"/>
<evidence type="ECO:0000256" key="1">
    <source>
        <dbReference type="ARBA" id="ARBA00009437"/>
    </source>
</evidence>
<organism evidence="7 8">
    <name type="scientific">Bordetella genomosp. 10</name>
    <dbReference type="NCBI Taxonomy" id="1416804"/>
    <lineage>
        <taxon>Bacteria</taxon>
        <taxon>Pseudomonadati</taxon>
        <taxon>Pseudomonadota</taxon>
        <taxon>Betaproteobacteria</taxon>
        <taxon>Burkholderiales</taxon>
        <taxon>Alcaligenaceae</taxon>
        <taxon>Bordetella</taxon>
    </lineage>
</organism>
<dbReference type="PANTHER" id="PTHR30293">
    <property type="entry name" value="TRANSCRIPTIONAL REGULATORY PROTEIN NAC-RELATED"/>
    <property type="match status" value="1"/>
</dbReference>
<feature type="domain" description="HTH lysR-type" evidence="6">
    <location>
        <begin position="39"/>
        <end position="96"/>
    </location>
</feature>
<dbReference type="GO" id="GO:2000142">
    <property type="term" value="P:regulation of DNA-templated transcription initiation"/>
    <property type="evidence" value="ECO:0007669"/>
    <property type="project" value="TreeGrafter"/>
</dbReference>
<dbReference type="AlphaFoldDB" id="A0A261S105"/>
<dbReference type="PRINTS" id="PR00039">
    <property type="entry name" value="HTHLYSR"/>
</dbReference>
<dbReference type="PROSITE" id="PS50931">
    <property type="entry name" value="HTH_LYSR"/>
    <property type="match status" value="1"/>
</dbReference>
<evidence type="ECO:0000256" key="2">
    <source>
        <dbReference type="ARBA" id="ARBA00023015"/>
    </source>
</evidence>
<accession>A0A261S105</accession>